<reference evidence="3 4" key="1">
    <citation type="submission" date="2023-04" db="EMBL/GenBank/DDBJ databases">
        <title>Draft genome sequence of acteroides sedimenti strain YN3PY1.</title>
        <authorList>
            <person name="Yoshida N."/>
        </authorList>
    </citation>
    <scope>NUCLEOTIDE SEQUENCE [LARGE SCALE GENOMIC DNA]</scope>
    <source>
        <strain evidence="3 4">YN3PY1</strain>
    </source>
</reference>
<evidence type="ECO:0000313" key="3">
    <source>
        <dbReference type="EMBL" id="BEG98620.1"/>
    </source>
</evidence>
<dbReference type="PANTHER" id="PTHR46268">
    <property type="entry name" value="STRESS RESPONSE PROTEIN NHAX"/>
    <property type="match status" value="1"/>
</dbReference>
<evidence type="ECO:0000313" key="4">
    <source>
        <dbReference type="Proteomes" id="UP001496674"/>
    </source>
</evidence>
<dbReference type="EMBL" id="AP028055">
    <property type="protein sequence ID" value="BEG98620.1"/>
    <property type="molecule type" value="Genomic_DNA"/>
</dbReference>
<name>A0ABN6Z944_9BACE</name>
<comment type="similarity">
    <text evidence="1">Belongs to the universal stress protein A family.</text>
</comment>
<dbReference type="CDD" id="cd00293">
    <property type="entry name" value="USP-like"/>
    <property type="match status" value="1"/>
</dbReference>
<dbReference type="InterPro" id="IPR006016">
    <property type="entry name" value="UspA"/>
</dbReference>
<evidence type="ECO:0000259" key="2">
    <source>
        <dbReference type="Pfam" id="PF00582"/>
    </source>
</evidence>
<dbReference type="Proteomes" id="UP001496674">
    <property type="component" value="Chromosome"/>
</dbReference>
<proteinExistence type="inferred from homology"/>
<evidence type="ECO:0000256" key="1">
    <source>
        <dbReference type="ARBA" id="ARBA00008791"/>
    </source>
</evidence>
<gene>
    <name evidence="3" type="ORF">BSYN_08850</name>
</gene>
<sequence>MHFNWDFFYYTLDIIVLQLNDCLMEEKLVTLAILTYAKAQILKSVLEKEGIKSYIQNVDLIKPAVSSGVRLRIRESDLPQALKITESNLWLSEDIIGEKPIEIEKTNKVLIPIDFSDYSMKACEFGFGFAKTFGNEVVLLHVYFTPRYMPSIPYNDVFSYTGPDEESIKNVIKKVNEDLNNFSDKIKTKIDTGEFPNVKFSCVLKEGIPEEEILRYAKNNSPSIIVMGTRGKNKKDADIIGSVTAEVIDRSRTLVFVVPENTPFKIFNEVKKVAFITNFDQRDLIAFDSLVQRLNAFKFTVTLIHLATLKDTWNEIKLAGIKDYFQRQYPDLEIFYEIVMDDNLGQNLDAFIQKNKIDVITITSYKRNMFARLFNPSIAMKMIFHTDTPLFVISDKK</sequence>
<dbReference type="SUPFAM" id="SSF52402">
    <property type="entry name" value="Adenine nucleotide alpha hydrolases-like"/>
    <property type="match status" value="2"/>
</dbReference>
<protein>
    <submittedName>
        <fullName evidence="3">Universal stress protein</fullName>
    </submittedName>
</protein>
<dbReference type="Gene3D" id="3.40.50.12370">
    <property type="match status" value="1"/>
</dbReference>
<dbReference type="InterPro" id="IPR006015">
    <property type="entry name" value="Universal_stress_UspA"/>
</dbReference>
<dbReference type="PANTHER" id="PTHR46268:SF6">
    <property type="entry name" value="UNIVERSAL STRESS PROTEIN UP12"/>
    <property type="match status" value="1"/>
</dbReference>
<organism evidence="3 4">
    <name type="scientific">Bacteroides sedimenti</name>
    <dbReference type="NCBI Taxonomy" id="2136147"/>
    <lineage>
        <taxon>Bacteria</taxon>
        <taxon>Pseudomonadati</taxon>
        <taxon>Bacteroidota</taxon>
        <taxon>Bacteroidia</taxon>
        <taxon>Bacteroidales</taxon>
        <taxon>Bacteroidaceae</taxon>
        <taxon>Bacteroides</taxon>
    </lineage>
</organism>
<feature type="domain" description="UspA" evidence="2">
    <location>
        <begin position="107"/>
        <end position="259"/>
    </location>
</feature>
<accession>A0ABN6Z944</accession>
<dbReference type="PRINTS" id="PR01438">
    <property type="entry name" value="UNVRSLSTRESS"/>
</dbReference>
<dbReference type="Pfam" id="PF00582">
    <property type="entry name" value="Usp"/>
    <property type="match status" value="1"/>
</dbReference>
<keyword evidence="4" id="KW-1185">Reference proteome</keyword>